<dbReference type="SUPFAM" id="SSF53850">
    <property type="entry name" value="Periplasmic binding protein-like II"/>
    <property type="match status" value="1"/>
</dbReference>
<protein>
    <submittedName>
        <fullName evidence="4">Extracellular solute-binding protein</fullName>
    </submittedName>
</protein>
<accession>A0ABU2JBI4</accession>
<dbReference type="PANTHER" id="PTHR30061">
    <property type="entry name" value="MALTOSE-BINDING PERIPLASMIC PROTEIN"/>
    <property type="match status" value="1"/>
</dbReference>
<comment type="similarity">
    <text evidence="1">Belongs to the bacterial solute-binding protein 1 family.</text>
</comment>
<dbReference type="InterPro" id="IPR006059">
    <property type="entry name" value="SBP"/>
</dbReference>
<dbReference type="EMBL" id="JAVREH010000017">
    <property type="protein sequence ID" value="MDT0262350.1"/>
    <property type="molecule type" value="Genomic_DNA"/>
</dbReference>
<proteinExistence type="inferred from homology"/>
<name>A0ABU2JBI4_9ACTN</name>
<keyword evidence="3" id="KW-0732">Signal</keyword>
<gene>
    <name evidence="4" type="ORF">RM423_13215</name>
</gene>
<evidence type="ECO:0000256" key="2">
    <source>
        <dbReference type="ARBA" id="ARBA00022448"/>
    </source>
</evidence>
<organism evidence="4 5">
    <name type="scientific">Jatrophihabitans lederbergiae</name>
    <dbReference type="NCBI Taxonomy" id="3075547"/>
    <lineage>
        <taxon>Bacteria</taxon>
        <taxon>Bacillati</taxon>
        <taxon>Actinomycetota</taxon>
        <taxon>Actinomycetes</taxon>
        <taxon>Jatrophihabitantales</taxon>
        <taxon>Jatrophihabitantaceae</taxon>
        <taxon>Jatrophihabitans</taxon>
    </lineage>
</organism>
<keyword evidence="2" id="KW-0813">Transport</keyword>
<evidence type="ECO:0000313" key="5">
    <source>
        <dbReference type="Proteomes" id="UP001183176"/>
    </source>
</evidence>
<reference evidence="5" key="1">
    <citation type="submission" date="2023-07" db="EMBL/GenBank/DDBJ databases">
        <title>30 novel species of actinomycetes from the DSMZ collection.</title>
        <authorList>
            <person name="Nouioui I."/>
        </authorList>
    </citation>
    <scope>NUCLEOTIDE SEQUENCE [LARGE SCALE GENOMIC DNA]</scope>
    <source>
        <strain evidence="5">DSM 44399</strain>
    </source>
</reference>
<dbReference type="RefSeq" id="WP_311423501.1">
    <property type="nucleotide sequence ID" value="NZ_JAVREH010000017.1"/>
</dbReference>
<dbReference type="Proteomes" id="UP001183176">
    <property type="component" value="Unassembled WGS sequence"/>
</dbReference>
<dbReference type="Pfam" id="PF13416">
    <property type="entry name" value="SBP_bac_8"/>
    <property type="match status" value="1"/>
</dbReference>
<comment type="caution">
    <text evidence="4">The sequence shown here is derived from an EMBL/GenBank/DDBJ whole genome shotgun (WGS) entry which is preliminary data.</text>
</comment>
<evidence type="ECO:0000256" key="1">
    <source>
        <dbReference type="ARBA" id="ARBA00008520"/>
    </source>
</evidence>
<keyword evidence="5" id="KW-1185">Reference proteome</keyword>
<evidence type="ECO:0000256" key="3">
    <source>
        <dbReference type="ARBA" id="ARBA00022729"/>
    </source>
</evidence>
<sequence length="108" mass="11861">MQWTPGDYDKKVAAALLRSSGPDVFEAGNGPSIDQIQSGQVVSLDGVLGDAASDFNPSLIKRMTYQGKLYGVPQVIDTQLLLYRKSMLDKAGCSRRRPSTSWSPRRRS</sequence>
<evidence type="ECO:0000313" key="4">
    <source>
        <dbReference type="EMBL" id="MDT0262350.1"/>
    </source>
</evidence>
<dbReference type="PANTHER" id="PTHR30061:SF50">
    <property type="entry name" value="MALTOSE_MALTODEXTRIN-BINDING PERIPLASMIC PROTEIN"/>
    <property type="match status" value="1"/>
</dbReference>
<dbReference type="Gene3D" id="3.40.190.10">
    <property type="entry name" value="Periplasmic binding protein-like II"/>
    <property type="match status" value="1"/>
</dbReference>